<dbReference type="Pfam" id="PF01288">
    <property type="entry name" value="HPPK"/>
    <property type="match status" value="1"/>
</dbReference>
<keyword evidence="4" id="KW-0808">Transferase</keyword>
<gene>
    <name evidence="10" type="primary">folK</name>
    <name evidence="10" type="ORF">DK182_05355</name>
</gene>
<evidence type="ECO:0000259" key="9">
    <source>
        <dbReference type="PROSITE" id="PS00794"/>
    </source>
</evidence>
<dbReference type="PANTHER" id="PTHR43071">
    <property type="entry name" value="2-AMINO-4-HYDROXY-6-HYDROXYMETHYLDIHYDROPTERIDINE PYROPHOSPHOKINASE"/>
    <property type="match status" value="1"/>
</dbReference>
<evidence type="ECO:0000256" key="8">
    <source>
        <dbReference type="ARBA" id="ARBA00022909"/>
    </source>
</evidence>
<dbReference type="EC" id="2.7.6.3" evidence="3"/>
<dbReference type="InterPro" id="IPR035907">
    <property type="entry name" value="Hppk_sf"/>
</dbReference>
<evidence type="ECO:0000313" key="11">
    <source>
        <dbReference type="Proteomes" id="UP000245369"/>
    </source>
</evidence>
<feature type="domain" description="7,8-dihydro-6-hydroxymethylpterin-pyrophosphokinase" evidence="9">
    <location>
        <begin position="88"/>
        <end position="99"/>
    </location>
</feature>
<proteinExistence type="predicted"/>
<sequence length="164" mass="18342">MSSVFLSLGSNMGDRRANLKEALERLDQLPQTQLLAVSSLYQTPAWGLTEQADFLNLACRLETILAPLDLLRACQSIENDLGRVQQQHWGPRTLDIDILLYDQKVLDQPDLTLPHPYMKERAFVLVPLLEMDNSLADPVTDLLYAADLAKLSTQGIEKISGPLK</sequence>
<dbReference type="CDD" id="cd00483">
    <property type="entry name" value="HPPK"/>
    <property type="match status" value="1"/>
</dbReference>
<evidence type="ECO:0000256" key="1">
    <source>
        <dbReference type="ARBA" id="ARBA00000198"/>
    </source>
</evidence>
<comment type="catalytic activity">
    <reaction evidence="1">
        <text>6-hydroxymethyl-7,8-dihydropterin + ATP = (7,8-dihydropterin-6-yl)methyl diphosphate + AMP + H(+)</text>
        <dbReference type="Rhea" id="RHEA:11412"/>
        <dbReference type="ChEBI" id="CHEBI:15378"/>
        <dbReference type="ChEBI" id="CHEBI:30616"/>
        <dbReference type="ChEBI" id="CHEBI:44841"/>
        <dbReference type="ChEBI" id="CHEBI:72950"/>
        <dbReference type="ChEBI" id="CHEBI:456215"/>
        <dbReference type="EC" id="2.7.6.3"/>
    </reaction>
</comment>
<name>A0ABM6W635_9STRE</name>
<dbReference type="PANTHER" id="PTHR43071:SF1">
    <property type="entry name" value="2-AMINO-4-HYDROXY-6-HYDROXYMETHYLDIHYDROPTERIDINE PYROPHOSPHOKINASE"/>
    <property type="match status" value="1"/>
</dbReference>
<comment type="pathway">
    <text evidence="2">Cofactor biosynthesis; tetrahydrofolate biosynthesis; 2-amino-4-hydroxy-6-hydroxymethyl-7,8-dihydropteridine diphosphate from 7,8-dihydroneopterin triphosphate: step 4/4.</text>
</comment>
<keyword evidence="8" id="KW-0289">Folate biosynthesis</keyword>
<keyword evidence="6" id="KW-0418">Kinase</keyword>
<evidence type="ECO:0000256" key="6">
    <source>
        <dbReference type="ARBA" id="ARBA00022777"/>
    </source>
</evidence>
<keyword evidence="11" id="KW-1185">Reference proteome</keyword>
<dbReference type="PROSITE" id="PS00794">
    <property type="entry name" value="HPPK"/>
    <property type="match status" value="1"/>
</dbReference>
<evidence type="ECO:0000256" key="5">
    <source>
        <dbReference type="ARBA" id="ARBA00022741"/>
    </source>
</evidence>
<organism evidence="10 11">
    <name type="scientific">Streptococcus sobrinus</name>
    <dbReference type="NCBI Taxonomy" id="1310"/>
    <lineage>
        <taxon>Bacteria</taxon>
        <taxon>Bacillati</taxon>
        <taxon>Bacillota</taxon>
        <taxon>Bacilli</taxon>
        <taxon>Lactobacillales</taxon>
        <taxon>Streptococcaceae</taxon>
        <taxon>Streptococcus</taxon>
    </lineage>
</organism>
<evidence type="ECO:0000256" key="4">
    <source>
        <dbReference type="ARBA" id="ARBA00022679"/>
    </source>
</evidence>
<dbReference type="InterPro" id="IPR000550">
    <property type="entry name" value="Hppk"/>
</dbReference>
<keyword evidence="5" id="KW-0547">Nucleotide-binding</keyword>
<dbReference type="RefSeq" id="WP_002959253.1">
    <property type="nucleotide sequence ID" value="NZ_CP029490.1"/>
</dbReference>
<dbReference type="Proteomes" id="UP000245369">
    <property type="component" value="Chromosome"/>
</dbReference>
<reference evidence="10 11" key="1">
    <citation type="submission" date="2018-05" db="EMBL/GenBank/DDBJ databases">
        <title>Complete genome sequences of Streptococcus sobrinus.</title>
        <authorList>
            <person name="Sales M."/>
            <person name="Jensen P.A."/>
        </authorList>
    </citation>
    <scope>NUCLEOTIDE SEQUENCE [LARGE SCALE GENOMIC DNA]</scope>
    <source>
        <strain evidence="10 11">SL1</strain>
    </source>
</reference>
<dbReference type="Gene3D" id="3.30.70.560">
    <property type="entry name" value="7,8-Dihydro-6-hydroxymethylpterin-pyrophosphokinase HPPK"/>
    <property type="match status" value="1"/>
</dbReference>
<keyword evidence="7" id="KW-0067">ATP-binding</keyword>
<protein>
    <recommendedName>
        <fullName evidence="3">2-amino-4-hydroxy-6-hydroxymethyldihydropteridine diphosphokinase</fullName>
        <ecNumber evidence="3">2.7.6.3</ecNumber>
    </recommendedName>
</protein>
<evidence type="ECO:0000256" key="7">
    <source>
        <dbReference type="ARBA" id="ARBA00022840"/>
    </source>
</evidence>
<evidence type="ECO:0000256" key="3">
    <source>
        <dbReference type="ARBA" id="ARBA00013253"/>
    </source>
</evidence>
<evidence type="ECO:0000313" key="10">
    <source>
        <dbReference type="EMBL" id="AWN20804.1"/>
    </source>
</evidence>
<dbReference type="GeneID" id="93923935"/>
<dbReference type="EMBL" id="CP029490">
    <property type="protein sequence ID" value="AWN20804.1"/>
    <property type="molecule type" value="Genomic_DNA"/>
</dbReference>
<dbReference type="NCBIfam" id="TIGR01498">
    <property type="entry name" value="folK"/>
    <property type="match status" value="1"/>
</dbReference>
<accession>A0ABM6W635</accession>
<evidence type="ECO:0000256" key="2">
    <source>
        <dbReference type="ARBA" id="ARBA00005051"/>
    </source>
</evidence>
<dbReference type="SUPFAM" id="SSF55083">
    <property type="entry name" value="6-hydroxymethyl-7,8-dihydropterin pyrophosphokinase, HPPK"/>
    <property type="match status" value="1"/>
</dbReference>